<dbReference type="GO" id="GO:0005681">
    <property type="term" value="C:spliceosomal complex"/>
    <property type="evidence" value="ECO:0007669"/>
    <property type="project" value="UniProtKB-KW"/>
</dbReference>
<dbReference type="STRING" id="542762.A0A4S4E6H0"/>
<dbReference type="GO" id="GO:0003723">
    <property type="term" value="F:RNA binding"/>
    <property type="evidence" value="ECO:0007669"/>
    <property type="project" value="UniProtKB-UniRule"/>
</dbReference>
<dbReference type="GO" id="GO:0006397">
    <property type="term" value="P:mRNA processing"/>
    <property type="evidence" value="ECO:0007669"/>
    <property type="project" value="UniProtKB-KW"/>
</dbReference>
<evidence type="ECO:0000313" key="7">
    <source>
        <dbReference type="Proteomes" id="UP000306102"/>
    </source>
</evidence>
<protein>
    <recommendedName>
        <fullName evidence="5">RRM domain-containing protein</fullName>
    </recommendedName>
</protein>
<proteinExistence type="predicted"/>
<dbReference type="SMART" id="SM00360">
    <property type="entry name" value="RRM"/>
    <property type="match status" value="1"/>
</dbReference>
<sequence length="138" mass="15708">MEGGGWKPRIRRRPVGYQQASLRGPGIFTVFVDNLPESMEPRGLFNLFSNYGVVKDVFIPKKRRKVLGTRFGFVRYDCQVAASMAVQKTEGSWCDDKELKVRIAAYGSKAQNMKMQESRKESNSAIKQRVQWKTIEGG</sequence>
<comment type="caution">
    <text evidence="6">The sequence shown here is derived from an EMBL/GenBank/DDBJ whole genome shotgun (WGS) entry which is preliminary data.</text>
</comment>
<dbReference type="CDD" id="cd00590">
    <property type="entry name" value="RRM_SF"/>
    <property type="match status" value="1"/>
</dbReference>
<dbReference type="InterPro" id="IPR000504">
    <property type="entry name" value="RRM_dom"/>
</dbReference>
<feature type="domain" description="RRM" evidence="5">
    <location>
        <begin position="28"/>
        <end position="106"/>
    </location>
</feature>
<keyword evidence="1" id="KW-0507">mRNA processing</keyword>
<keyword evidence="3" id="KW-0508">mRNA splicing</keyword>
<reference evidence="6 7" key="1">
    <citation type="journal article" date="2018" name="Proc. Natl. Acad. Sci. U.S.A.">
        <title>Draft genome sequence of Camellia sinensis var. sinensis provides insights into the evolution of the tea genome and tea quality.</title>
        <authorList>
            <person name="Wei C."/>
            <person name="Yang H."/>
            <person name="Wang S."/>
            <person name="Zhao J."/>
            <person name="Liu C."/>
            <person name="Gao L."/>
            <person name="Xia E."/>
            <person name="Lu Y."/>
            <person name="Tai Y."/>
            <person name="She G."/>
            <person name="Sun J."/>
            <person name="Cao H."/>
            <person name="Tong W."/>
            <person name="Gao Q."/>
            <person name="Li Y."/>
            <person name="Deng W."/>
            <person name="Jiang X."/>
            <person name="Wang W."/>
            <person name="Chen Q."/>
            <person name="Zhang S."/>
            <person name="Li H."/>
            <person name="Wu J."/>
            <person name="Wang P."/>
            <person name="Li P."/>
            <person name="Shi C."/>
            <person name="Zheng F."/>
            <person name="Jian J."/>
            <person name="Huang B."/>
            <person name="Shan D."/>
            <person name="Shi M."/>
            <person name="Fang C."/>
            <person name="Yue Y."/>
            <person name="Li F."/>
            <person name="Li D."/>
            <person name="Wei S."/>
            <person name="Han B."/>
            <person name="Jiang C."/>
            <person name="Yin Y."/>
            <person name="Xia T."/>
            <person name="Zhang Z."/>
            <person name="Bennetzen J.L."/>
            <person name="Zhao S."/>
            <person name="Wan X."/>
        </authorList>
    </citation>
    <scope>NUCLEOTIDE SEQUENCE [LARGE SCALE GENOMIC DNA]</scope>
    <source>
        <strain evidence="7">cv. Shuchazao</strain>
        <tissue evidence="6">Leaf</tissue>
    </source>
</reference>
<name>A0A4S4E6H0_CAMSN</name>
<dbReference type="InterPro" id="IPR050907">
    <property type="entry name" value="SRSF"/>
</dbReference>
<accession>A0A4S4E6H0</accession>
<keyword evidence="4" id="KW-0694">RNA-binding</keyword>
<dbReference type="Proteomes" id="UP000306102">
    <property type="component" value="Unassembled WGS sequence"/>
</dbReference>
<dbReference type="PROSITE" id="PS50102">
    <property type="entry name" value="RRM"/>
    <property type="match status" value="1"/>
</dbReference>
<dbReference type="Pfam" id="PF00076">
    <property type="entry name" value="RRM_1"/>
    <property type="match status" value="1"/>
</dbReference>
<dbReference type="EMBL" id="SDRB02007563">
    <property type="protein sequence ID" value="THG10975.1"/>
    <property type="molecule type" value="Genomic_DNA"/>
</dbReference>
<evidence type="ECO:0000256" key="2">
    <source>
        <dbReference type="ARBA" id="ARBA00022728"/>
    </source>
</evidence>
<evidence type="ECO:0000256" key="4">
    <source>
        <dbReference type="PROSITE-ProRule" id="PRU00176"/>
    </source>
</evidence>
<evidence type="ECO:0000259" key="5">
    <source>
        <dbReference type="PROSITE" id="PS50102"/>
    </source>
</evidence>
<keyword evidence="7" id="KW-1185">Reference proteome</keyword>
<gene>
    <name evidence="6" type="ORF">TEA_028068</name>
</gene>
<dbReference type="InterPro" id="IPR012677">
    <property type="entry name" value="Nucleotide-bd_a/b_plait_sf"/>
</dbReference>
<evidence type="ECO:0000256" key="1">
    <source>
        <dbReference type="ARBA" id="ARBA00022664"/>
    </source>
</evidence>
<dbReference type="AlphaFoldDB" id="A0A4S4E6H0"/>
<keyword evidence="2" id="KW-0747">Spliceosome</keyword>
<evidence type="ECO:0000256" key="3">
    <source>
        <dbReference type="ARBA" id="ARBA00023187"/>
    </source>
</evidence>
<dbReference type="GO" id="GO:0008380">
    <property type="term" value="P:RNA splicing"/>
    <property type="evidence" value="ECO:0007669"/>
    <property type="project" value="UniProtKB-KW"/>
</dbReference>
<evidence type="ECO:0000313" key="6">
    <source>
        <dbReference type="EMBL" id="THG10975.1"/>
    </source>
</evidence>
<organism evidence="6 7">
    <name type="scientific">Camellia sinensis var. sinensis</name>
    <name type="common">China tea</name>
    <dbReference type="NCBI Taxonomy" id="542762"/>
    <lineage>
        <taxon>Eukaryota</taxon>
        <taxon>Viridiplantae</taxon>
        <taxon>Streptophyta</taxon>
        <taxon>Embryophyta</taxon>
        <taxon>Tracheophyta</taxon>
        <taxon>Spermatophyta</taxon>
        <taxon>Magnoliopsida</taxon>
        <taxon>eudicotyledons</taxon>
        <taxon>Gunneridae</taxon>
        <taxon>Pentapetalae</taxon>
        <taxon>asterids</taxon>
        <taxon>Ericales</taxon>
        <taxon>Theaceae</taxon>
        <taxon>Camellia</taxon>
    </lineage>
</organism>
<dbReference type="Gene3D" id="3.30.70.330">
    <property type="match status" value="1"/>
</dbReference>
<dbReference type="PANTHER" id="PTHR23147">
    <property type="entry name" value="SERINE/ARGININE RICH SPLICING FACTOR"/>
    <property type="match status" value="1"/>
</dbReference>
<dbReference type="SUPFAM" id="SSF54928">
    <property type="entry name" value="RNA-binding domain, RBD"/>
    <property type="match status" value="1"/>
</dbReference>
<dbReference type="InterPro" id="IPR035979">
    <property type="entry name" value="RBD_domain_sf"/>
</dbReference>